<name>A0ABY8EPZ2_MALFU</name>
<dbReference type="PANTHER" id="PTHR14089">
    <property type="entry name" value="PRE-MRNA-SPLICING FACTOR RBM22"/>
    <property type="match status" value="1"/>
</dbReference>
<feature type="region of interest" description="Disordered" evidence="13">
    <location>
        <begin position="365"/>
        <end position="394"/>
    </location>
</feature>
<evidence type="ECO:0000256" key="11">
    <source>
        <dbReference type="PROSITE-ProRule" id="PRU00176"/>
    </source>
</evidence>
<evidence type="ECO:0000256" key="10">
    <source>
        <dbReference type="ARBA" id="ARBA00023242"/>
    </source>
</evidence>
<dbReference type="Pfam" id="PF16131">
    <property type="entry name" value="Torus"/>
    <property type="match status" value="1"/>
</dbReference>
<dbReference type="InterPro" id="IPR012677">
    <property type="entry name" value="Nucleotide-bd_a/b_plait_sf"/>
</dbReference>
<dbReference type="InterPro" id="IPR000571">
    <property type="entry name" value="Znf_CCCH"/>
</dbReference>
<evidence type="ECO:0000259" key="14">
    <source>
        <dbReference type="PROSITE" id="PS50102"/>
    </source>
</evidence>
<keyword evidence="8 11" id="KW-0694">RNA-binding</keyword>
<evidence type="ECO:0000256" key="13">
    <source>
        <dbReference type="SAM" id="MobiDB-lite"/>
    </source>
</evidence>
<accession>A0ABY8EPZ2</accession>
<evidence type="ECO:0000256" key="1">
    <source>
        <dbReference type="ARBA" id="ARBA00004123"/>
    </source>
</evidence>
<evidence type="ECO:0000256" key="5">
    <source>
        <dbReference type="ARBA" id="ARBA00022728"/>
    </source>
</evidence>
<dbReference type="CDD" id="cd12360">
    <property type="entry name" value="RRM_cwf2"/>
    <property type="match status" value="1"/>
</dbReference>
<dbReference type="InterPro" id="IPR032297">
    <property type="entry name" value="Torus"/>
</dbReference>
<dbReference type="Gene3D" id="3.30.70.330">
    <property type="match status" value="1"/>
</dbReference>
<dbReference type="PROSITE" id="PS50102">
    <property type="entry name" value="RRM"/>
    <property type="match status" value="1"/>
</dbReference>
<evidence type="ECO:0000256" key="12">
    <source>
        <dbReference type="PROSITE-ProRule" id="PRU00723"/>
    </source>
</evidence>
<dbReference type="InterPro" id="IPR000504">
    <property type="entry name" value="RRM_dom"/>
</dbReference>
<keyword evidence="4 12" id="KW-0479">Metal-binding</keyword>
<dbReference type="PROSITE" id="PS50103">
    <property type="entry name" value="ZF_C3H1"/>
    <property type="match status" value="1"/>
</dbReference>
<reference evidence="16 17" key="1">
    <citation type="journal article" date="2020" name="Elife">
        <title>Loss of centromere function drives karyotype evolution in closely related Malassezia species.</title>
        <authorList>
            <person name="Sankaranarayanan S.R."/>
            <person name="Ianiri G."/>
            <person name="Coelho M.A."/>
            <person name="Reza M.H."/>
            <person name="Thimmappa B.C."/>
            <person name="Ganguly P."/>
            <person name="Vadnala R.N."/>
            <person name="Sun S."/>
            <person name="Siddharthan R."/>
            <person name="Tellgren-Roth C."/>
            <person name="Dawson T.L."/>
            <person name="Heitman J."/>
            <person name="Sanyal K."/>
        </authorList>
    </citation>
    <scope>NUCLEOTIDE SEQUENCE [LARGE SCALE GENOMIC DNA]</scope>
    <source>
        <strain evidence="16">CBS14141</strain>
    </source>
</reference>
<protein>
    <submittedName>
        <fullName evidence="16">Pre-mRNA-splicing factor</fullName>
    </submittedName>
</protein>
<keyword evidence="3" id="KW-0507">mRNA processing</keyword>
<keyword evidence="5" id="KW-0747">Spliceosome</keyword>
<proteinExistence type="inferred from homology"/>
<dbReference type="InterPro" id="IPR034181">
    <property type="entry name" value="Cwc2_RRM"/>
</dbReference>
<evidence type="ECO:0000256" key="4">
    <source>
        <dbReference type="ARBA" id="ARBA00022723"/>
    </source>
</evidence>
<dbReference type="SMART" id="SM00360">
    <property type="entry name" value="RRM"/>
    <property type="match status" value="1"/>
</dbReference>
<dbReference type="PANTHER" id="PTHR14089:SF2">
    <property type="entry name" value="PRE-MRNA-SPLICING FACTOR CWC2"/>
    <property type="match status" value="1"/>
</dbReference>
<organism evidence="16 17">
    <name type="scientific">Malassezia furfur</name>
    <name type="common">Pityriasis versicolor infection agent</name>
    <name type="synonym">Pityrosporum furfur</name>
    <dbReference type="NCBI Taxonomy" id="55194"/>
    <lineage>
        <taxon>Eukaryota</taxon>
        <taxon>Fungi</taxon>
        <taxon>Dikarya</taxon>
        <taxon>Basidiomycota</taxon>
        <taxon>Ustilaginomycotina</taxon>
        <taxon>Malasseziomycetes</taxon>
        <taxon>Malasseziales</taxon>
        <taxon>Malasseziaceae</taxon>
        <taxon>Malassezia</taxon>
    </lineage>
</organism>
<evidence type="ECO:0000256" key="3">
    <source>
        <dbReference type="ARBA" id="ARBA00022664"/>
    </source>
</evidence>
<dbReference type="SUPFAM" id="SSF54928">
    <property type="entry name" value="RNA-binding domain, RBD"/>
    <property type="match status" value="1"/>
</dbReference>
<comment type="subcellular location">
    <subcellularLocation>
        <location evidence="1">Nucleus</location>
    </subcellularLocation>
</comment>
<feature type="domain" description="C3H1-type" evidence="15">
    <location>
        <begin position="96"/>
        <end position="118"/>
    </location>
</feature>
<dbReference type="InterPro" id="IPR039171">
    <property type="entry name" value="Cwc2/Slt11"/>
</dbReference>
<keyword evidence="6 12" id="KW-0863">Zinc-finger</keyword>
<sequence>MTTAREGELGRPARPQITFEELDVIRTRAERTTTSGMVYNIWYNAMSHGDNDNSGPGNKTHSETRCDLARDAGYTRADLRMRQAAGGGILTDAAYCCLFFARGCCPHGANCTYLHRLPRSHEIAEQGVDIFGREKHGSYRDDMGGVGSMHRVNRTLYVGRINEDTSLSFRRTGNAKEGDDPDGEKSTMAKIVRRHFSEWGEIERVRAMVGRGIAFVTYKYEANAQFAKEAMMHQSLDHNEVLNVRWSTDDPKNDFVPKEEEALRKQGERQIAAIDAARAEQDAAYEASKDDPTIDWGEYARAKRQRLALSPEEAARLDAENARGWKAYDAEHAPAALPAPQAKEAKKAEAHGLLSDEAVRSLAALRHKAPAPAPAPAPKTLQGLAAYASDSDDE</sequence>
<evidence type="ECO:0000256" key="8">
    <source>
        <dbReference type="ARBA" id="ARBA00022884"/>
    </source>
</evidence>
<evidence type="ECO:0000259" key="15">
    <source>
        <dbReference type="PROSITE" id="PS50103"/>
    </source>
</evidence>
<dbReference type="EMBL" id="CP046234">
    <property type="protein sequence ID" value="WFD46952.1"/>
    <property type="molecule type" value="Genomic_DNA"/>
</dbReference>
<evidence type="ECO:0000256" key="7">
    <source>
        <dbReference type="ARBA" id="ARBA00022833"/>
    </source>
</evidence>
<gene>
    <name evidence="16" type="primary">CWC2</name>
    <name evidence="16" type="ORF">GLX27_001596</name>
</gene>
<keyword evidence="10" id="KW-0539">Nucleus</keyword>
<dbReference type="Pfam" id="PF00076">
    <property type="entry name" value="RRM_1"/>
    <property type="match status" value="1"/>
</dbReference>
<dbReference type="InterPro" id="IPR035979">
    <property type="entry name" value="RBD_domain_sf"/>
</dbReference>
<evidence type="ECO:0000256" key="2">
    <source>
        <dbReference type="ARBA" id="ARBA00008024"/>
    </source>
</evidence>
<keyword evidence="9" id="KW-0508">mRNA splicing</keyword>
<evidence type="ECO:0000313" key="16">
    <source>
        <dbReference type="EMBL" id="WFD46952.1"/>
    </source>
</evidence>
<evidence type="ECO:0000256" key="9">
    <source>
        <dbReference type="ARBA" id="ARBA00023187"/>
    </source>
</evidence>
<evidence type="ECO:0000313" key="17">
    <source>
        <dbReference type="Proteomes" id="UP000818624"/>
    </source>
</evidence>
<feature type="domain" description="RRM" evidence="14">
    <location>
        <begin position="154"/>
        <end position="249"/>
    </location>
</feature>
<comment type="similarity">
    <text evidence="2">Belongs to the RRM CWC2 family.</text>
</comment>
<dbReference type="Proteomes" id="UP000818624">
    <property type="component" value="Chromosome 1"/>
</dbReference>
<keyword evidence="17" id="KW-1185">Reference proteome</keyword>
<evidence type="ECO:0000256" key="6">
    <source>
        <dbReference type="ARBA" id="ARBA00022771"/>
    </source>
</evidence>
<feature type="zinc finger region" description="C3H1-type" evidence="12">
    <location>
        <begin position="96"/>
        <end position="118"/>
    </location>
</feature>
<keyword evidence="7 12" id="KW-0862">Zinc</keyword>